<feature type="binding site" evidence="12">
    <location>
        <position position="27"/>
    </location>
    <ligand>
        <name>Mg(2+)</name>
        <dbReference type="ChEBI" id="CHEBI:18420"/>
        <label>1</label>
    </ligand>
</feature>
<dbReference type="InterPro" id="IPR023426">
    <property type="entry name" value="Flap_endonuc"/>
</dbReference>
<dbReference type="InterPro" id="IPR008918">
    <property type="entry name" value="HhH2"/>
</dbReference>
<dbReference type="AlphaFoldDB" id="A0A520KWX1"/>
<evidence type="ECO:0000259" key="15">
    <source>
        <dbReference type="SMART" id="SM00485"/>
    </source>
</evidence>
<evidence type="ECO:0000256" key="11">
    <source>
        <dbReference type="ARBA" id="ARBA00065981"/>
    </source>
</evidence>
<dbReference type="SMART" id="SM00279">
    <property type="entry name" value="HhH2"/>
    <property type="match status" value="1"/>
</dbReference>
<dbReference type="SMART" id="SM00485">
    <property type="entry name" value="XPGN"/>
    <property type="match status" value="1"/>
</dbReference>
<dbReference type="SUPFAM" id="SSF88723">
    <property type="entry name" value="PIN domain-like"/>
    <property type="match status" value="1"/>
</dbReference>
<protein>
    <recommendedName>
        <fullName evidence="12">Flap endonuclease 1</fullName>
        <shortName evidence="12">FEN-1</shortName>
        <ecNumber evidence="12">3.1.-.-</ecNumber>
    </recommendedName>
    <alternativeName>
        <fullName evidence="12">Flap structure-specific endonuclease 1</fullName>
    </alternativeName>
</protein>
<dbReference type="Gene3D" id="1.10.150.20">
    <property type="entry name" value="5' to 3' exonuclease, C-terminal subdomain"/>
    <property type="match status" value="1"/>
</dbReference>
<dbReference type="CDD" id="cd09867">
    <property type="entry name" value="PIN_FEN1"/>
    <property type="match status" value="1"/>
</dbReference>
<evidence type="ECO:0000256" key="9">
    <source>
        <dbReference type="ARBA" id="ARBA00023204"/>
    </source>
</evidence>
<evidence type="ECO:0000259" key="14">
    <source>
        <dbReference type="SMART" id="SM00484"/>
    </source>
</evidence>
<dbReference type="GO" id="GO:0000287">
    <property type="term" value="F:magnesium ion binding"/>
    <property type="evidence" value="ECO:0007669"/>
    <property type="project" value="UniProtKB-UniRule"/>
</dbReference>
<keyword evidence="5 12" id="KW-0227">DNA damage</keyword>
<dbReference type="GO" id="GO:0006281">
    <property type="term" value="P:DNA repair"/>
    <property type="evidence" value="ECO:0007669"/>
    <property type="project" value="UniProtKB-UniRule"/>
</dbReference>
<feature type="region of interest" description="N-domain" evidence="12">
    <location>
        <begin position="1"/>
        <end position="98"/>
    </location>
</feature>
<dbReference type="InterPro" id="IPR036279">
    <property type="entry name" value="5-3_exonuclease_C_sf"/>
</dbReference>
<comment type="function">
    <text evidence="10">Structure-specific nuclease with 5'-flap endonuclease and 5'-3' exonuclease activities involved in DNA replication and repair. During DNA replication, cleaves the 5'-overhanging flap structure that is generated by displacement synthesis when DNA polymerase encounters the 5'-end of a downstream Okazaki fragment. Binds the unpaired 3'-DNA end and kinks the DNA to facilitate 5' cleavage specificity. Cleaves one nucleotide into the double-stranded DNA from the junction in flap DNA, leaving a nick for ligation. Also involved in the base excision repair (BER) pathway. Acts as a genome stabilization factor that prevents flaps from equilibrating into structures that lead to duplications and deletions. Also possesses 5'-3' exonuclease activity on nicked or gapped double-stranded DNA.</text>
</comment>
<proteinExistence type="inferred from homology"/>
<reference evidence="16 17" key="1">
    <citation type="journal article" date="2019" name="Nat. Microbiol.">
        <title>Wide diversity of methane and short-chain alkane metabolisms in uncultured archaea.</title>
        <authorList>
            <person name="Borrel G."/>
            <person name="Adam P.S."/>
            <person name="McKay L.J."/>
            <person name="Chen L.X."/>
            <person name="Sierra-Garcia I.N."/>
            <person name="Sieber C.M."/>
            <person name="Letourneur Q."/>
            <person name="Ghozlane A."/>
            <person name="Andersen G.L."/>
            <person name="Li W.J."/>
            <person name="Hallam S.J."/>
            <person name="Muyzer G."/>
            <person name="de Oliveira V.M."/>
            <person name="Inskeep W.P."/>
            <person name="Banfield J.F."/>
            <person name="Gribaldo S."/>
        </authorList>
    </citation>
    <scope>NUCLEOTIDE SEQUENCE [LARGE SCALE GENOMIC DNA]</scope>
    <source>
        <strain evidence="16">NM1b</strain>
    </source>
</reference>
<evidence type="ECO:0000256" key="6">
    <source>
        <dbReference type="ARBA" id="ARBA00022801"/>
    </source>
</evidence>
<keyword evidence="2 12" id="KW-0540">Nuclease</keyword>
<evidence type="ECO:0000256" key="8">
    <source>
        <dbReference type="ARBA" id="ARBA00022842"/>
    </source>
</evidence>
<name>A0A520KWX1_9EURY</name>
<organism evidence="16 17">
    <name type="scientific">Candidatus Methanolliviera hydrocarbonicum</name>
    <dbReference type="NCBI Taxonomy" id="2491085"/>
    <lineage>
        <taxon>Archaea</taxon>
        <taxon>Methanobacteriati</taxon>
        <taxon>Methanobacteriota</taxon>
        <taxon>Candidatus Methanoliparia</taxon>
        <taxon>Candidatus Methanoliparales</taxon>
        <taxon>Candidatus Methanollivieraceae</taxon>
        <taxon>Candidatus Methanolliviera</taxon>
    </lineage>
</organism>
<comment type="subunit">
    <text evidence="11 12">Interacts with PCNA. PCNA stimulates the nuclease activity without altering cleavage specificity.</text>
</comment>
<evidence type="ECO:0000256" key="7">
    <source>
        <dbReference type="ARBA" id="ARBA00022839"/>
    </source>
</evidence>
<dbReference type="SMART" id="SM00475">
    <property type="entry name" value="53EXOc"/>
    <property type="match status" value="1"/>
</dbReference>
<dbReference type="InterPro" id="IPR006086">
    <property type="entry name" value="XPG-I_dom"/>
</dbReference>
<comment type="function">
    <text evidence="12">Structure-specific nuclease with 5'-flap endonuclease and 5'-3' exonuclease activities involved in DNA replication and repair. During DNA replication, cleaves the 5'-overhanging flap structure that is generated by displacement synthesis when DNA polymerase encounters the 5'-end of a downstream Okazaki fragment. Binds the unpaired 3'-DNA end and kinks the DNA to facilitate 5' cleavage specificity. Cleaves one nucleotide into the double-stranded DNA from the junction in flap DNA, leaving a nick for ligation. Also involved in the base excision repair (BER) pathway. Acts as a genome stabilization factor that prevents flaps from equilibrating into structurs that lead to duplications and deletions. Also possesses 5'-3' exonuclease activity on nicked or gapped double-stranded DNA.</text>
</comment>
<feature type="region of interest" description="Interaction with PCNA" evidence="12">
    <location>
        <begin position="329"/>
        <end position="337"/>
    </location>
</feature>
<dbReference type="GO" id="GO:0003677">
    <property type="term" value="F:DNA binding"/>
    <property type="evidence" value="ECO:0007669"/>
    <property type="project" value="UniProtKB-UniRule"/>
</dbReference>
<dbReference type="GO" id="GO:0008409">
    <property type="term" value="F:5'-3' exonuclease activity"/>
    <property type="evidence" value="ECO:0007669"/>
    <property type="project" value="UniProtKB-UniRule"/>
</dbReference>
<keyword evidence="8 12" id="KW-0460">Magnesium</keyword>
<feature type="domain" description="XPG-I" evidence="14">
    <location>
        <begin position="138"/>
        <end position="219"/>
    </location>
</feature>
<dbReference type="GO" id="GO:0043137">
    <property type="term" value="P:DNA replication, removal of RNA primer"/>
    <property type="evidence" value="ECO:0007669"/>
    <property type="project" value="UniProtKB-UniRule"/>
</dbReference>
<feature type="binding site" evidence="12">
    <location>
        <position position="150"/>
    </location>
    <ligand>
        <name>Mg(2+)</name>
        <dbReference type="ChEBI" id="CHEBI:18420"/>
        <label>1</label>
    </ligand>
</feature>
<comment type="similarity">
    <text evidence="12">Belongs to the XPG/RAD2 endonuclease family. FEN1 subfamily.</text>
</comment>
<dbReference type="EMBL" id="RXIL01000065">
    <property type="protein sequence ID" value="RZN69875.1"/>
    <property type="molecule type" value="Genomic_DNA"/>
</dbReference>
<sequence length="337" mass="38059">MGVDLGSVLKREEISLEHLASYMVAIDAYNTLYQFLSIIRQRDGTPLMDSEGRITSHLSGIIYRMSNLLERGVKPIFVFDGAPPMLKRKTLDKRKATREEALKKYGEAKERGEEAFKYAQASARINSDIVEDSEELLGYLGIPCVYAPSEGEAQAAFMVSKGDADFAASQDYDSMLFGAKRLVRNLTISGKRKLPRKNVYLNVMPEEIRLEEVLEELGIDREQLIGVGILTGTDYNGGIKGIGPKKALKLIKKHGTIEKVLTSINERIEELDEVKEIFLNPNVTGDYEIRWGKPNEEKVIEFLCEEHGFSEMRVKKALEKVSVSTEKKRQKTLEGWF</sequence>
<feature type="binding site" evidence="12">
    <location>
        <position position="80"/>
    </location>
    <ligand>
        <name>Mg(2+)</name>
        <dbReference type="ChEBI" id="CHEBI:18420"/>
        <label>1</label>
    </ligand>
</feature>
<comment type="cofactor">
    <cofactor evidence="12">
        <name>Mg(2+)</name>
        <dbReference type="ChEBI" id="CHEBI:18420"/>
    </cofactor>
    <text evidence="12">Binds 2 magnesium ions per subunit. They probably participate in the reaction catalyzed by the enzyme. May bind an additional third magnesium ion after substrate binding.</text>
</comment>
<keyword evidence="3 12" id="KW-0479">Metal-binding</keyword>
<dbReference type="InterPro" id="IPR019973">
    <property type="entry name" value="Flap_endonuc_arc"/>
</dbReference>
<dbReference type="EC" id="3.1.-.-" evidence="12"/>
<evidence type="ECO:0000256" key="10">
    <source>
        <dbReference type="ARBA" id="ARBA00024702"/>
    </source>
</evidence>
<evidence type="ECO:0000313" key="16">
    <source>
        <dbReference type="EMBL" id="RZN69875.1"/>
    </source>
</evidence>
<comment type="caution">
    <text evidence="12">Lacks conserved residue(s) required for the propagation of feature annotation.</text>
</comment>
<keyword evidence="1 12" id="KW-0235">DNA replication</keyword>
<keyword evidence="4 12" id="KW-0255">Endonuclease</keyword>
<evidence type="ECO:0000256" key="1">
    <source>
        <dbReference type="ARBA" id="ARBA00022705"/>
    </source>
</evidence>
<evidence type="ECO:0000313" key="17">
    <source>
        <dbReference type="Proteomes" id="UP000320766"/>
    </source>
</evidence>
<keyword evidence="9 12" id="KW-0234">DNA repair</keyword>
<gene>
    <name evidence="12" type="primary">fen</name>
    <name evidence="16" type="ORF">EF807_04005</name>
</gene>
<dbReference type="SUPFAM" id="SSF47807">
    <property type="entry name" value="5' to 3' exonuclease, C-terminal subdomain"/>
    <property type="match status" value="1"/>
</dbReference>
<dbReference type="SMART" id="SM00484">
    <property type="entry name" value="XPGI"/>
    <property type="match status" value="1"/>
</dbReference>
<dbReference type="PANTHER" id="PTHR11081:SF9">
    <property type="entry name" value="FLAP ENDONUCLEASE 1"/>
    <property type="match status" value="1"/>
</dbReference>
<dbReference type="HAMAP" id="MF_00614">
    <property type="entry name" value="Fen"/>
    <property type="match status" value="1"/>
</dbReference>
<dbReference type="GO" id="GO:0017108">
    <property type="term" value="F:5'-flap endonuclease activity"/>
    <property type="evidence" value="ECO:0007669"/>
    <property type="project" value="UniProtKB-UniRule"/>
</dbReference>
<dbReference type="PROSITE" id="PS00841">
    <property type="entry name" value="XPG_1"/>
    <property type="match status" value="1"/>
</dbReference>
<evidence type="ECO:0000256" key="3">
    <source>
        <dbReference type="ARBA" id="ARBA00022723"/>
    </source>
</evidence>
<dbReference type="InterPro" id="IPR002421">
    <property type="entry name" value="5-3_exonuclease"/>
</dbReference>
<feature type="domain" description="5'-3' exonuclease" evidence="13">
    <location>
        <begin position="21"/>
        <end position="310"/>
    </location>
</feature>
<dbReference type="InterPro" id="IPR006084">
    <property type="entry name" value="XPG/Rad2"/>
</dbReference>
<feature type="binding site" evidence="12">
    <location>
        <position position="152"/>
    </location>
    <ligand>
        <name>Mg(2+)</name>
        <dbReference type="ChEBI" id="CHEBI:18420"/>
        <label>1</label>
    </ligand>
</feature>
<dbReference type="Proteomes" id="UP000320766">
    <property type="component" value="Unassembled WGS sequence"/>
</dbReference>
<dbReference type="FunFam" id="3.40.50.1010:FF:000016">
    <property type="entry name" value="Flap endonuclease 1"/>
    <property type="match status" value="1"/>
</dbReference>
<dbReference type="Gene3D" id="3.40.50.1010">
    <property type="entry name" value="5'-nuclease"/>
    <property type="match status" value="1"/>
</dbReference>
<dbReference type="InterPro" id="IPR029060">
    <property type="entry name" value="PIN-like_dom_sf"/>
</dbReference>
<evidence type="ECO:0000256" key="5">
    <source>
        <dbReference type="ARBA" id="ARBA00022763"/>
    </source>
</evidence>
<feature type="binding site" evidence="12">
    <location>
        <position position="171"/>
    </location>
    <ligand>
        <name>Mg(2+)</name>
        <dbReference type="ChEBI" id="CHEBI:18420"/>
        <label>2</label>
    </ligand>
</feature>
<comment type="caution">
    <text evidence="16">The sequence shown here is derived from an EMBL/GenBank/DDBJ whole genome shotgun (WGS) entry which is preliminary data.</text>
</comment>
<dbReference type="PRINTS" id="PR00853">
    <property type="entry name" value="XPGRADSUPER"/>
</dbReference>
<dbReference type="Pfam" id="PF00752">
    <property type="entry name" value="XPG_N"/>
    <property type="match status" value="1"/>
</dbReference>
<keyword evidence="7 12" id="KW-0269">Exonuclease</keyword>
<dbReference type="CDD" id="cd09903">
    <property type="entry name" value="H3TH_FEN1-Arc"/>
    <property type="match status" value="1"/>
</dbReference>
<evidence type="ECO:0000256" key="4">
    <source>
        <dbReference type="ARBA" id="ARBA00022759"/>
    </source>
</evidence>
<dbReference type="InterPro" id="IPR006085">
    <property type="entry name" value="XPG_DNA_repair_N"/>
</dbReference>
<dbReference type="InterPro" id="IPR019974">
    <property type="entry name" value="XPG_CS"/>
</dbReference>
<feature type="domain" description="XPG N-terminal" evidence="15">
    <location>
        <begin position="1"/>
        <end position="101"/>
    </location>
</feature>
<dbReference type="Pfam" id="PF00867">
    <property type="entry name" value="XPG_I"/>
    <property type="match status" value="1"/>
</dbReference>
<dbReference type="PANTHER" id="PTHR11081">
    <property type="entry name" value="FLAP ENDONUCLEASE FAMILY MEMBER"/>
    <property type="match status" value="1"/>
</dbReference>
<dbReference type="NCBIfam" id="TIGR03674">
    <property type="entry name" value="fen_arch"/>
    <property type="match status" value="1"/>
</dbReference>
<evidence type="ECO:0000259" key="13">
    <source>
        <dbReference type="SMART" id="SM00475"/>
    </source>
</evidence>
<feature type="binding site" evidence="12">
    <location>
        <position position="234"/>
    </location>
    <ligand>
        <name>Mg(2+)</name>
        <dbReference type="ChEBI" id="CHEBI:18420"/>
        <label>2</label>
    </ligand>
</feature>
<accession>A0A520KWX1</accession>
<evidence type="ECO:0000256" key="2">
    <source>
        <dbReference type="ARBA" id="ARBA00022722"/>
    </source>
</evidence>
<keyword evidence="6 12" id="KW-0378">Hydrolase</keyword>
<evidence type="ECO:0000256" key="12">
    <source>
        <dbReference type="HAMAP-Rule" id="MF_00614"/>
    </source>
</evidence>
<feature type="binding site" evidence="12">
    <location>
        <position position="173"/>
    </location>
    <ligand>
        <name>Mg(2+)</name>
        <dbReference type="ChEBI" id="CHEBI:18420"/>
        <label>2</label>
    </ligand>
</feature>